<dbReference type="AlphaFoldDB" id="A0AAV7Q3Z5"/>
<evidence type="ECO:0000313" key="1">
    <source>
        <dbReference type="EMBL" id="KAJ1135297.1"/>
    </source>
</evidence>
<dbReference type="Proteomes" id="UP001066276">
    <property type="component" value="Chromosome 6"/>
</dbReference>
<name>A0AAV7Q3Z5_PLEWA</name>
<accession>A0AAV7Q3Z5</accession>
<comment type="caution">
    <text evidence="1">The sequence shown here is derived from an EMBL/GenBank/DDBJ whole genome shotgun (WGS) entry which is preliminary data.</text>
</comment>
<organism evidence="1 2">
    <name type="scientific">Pleurodeles waltl</name>
    <name type="common">Iberian ribbed newt</name>
    <dbReference type="NCBI Taxonomy" id="8319"/>
    <lineage>
        <taxon>Eukaryota</taxon>
        <taxon>Metazoa</taxon>
        <taxon>Chordata</taxon>
        <taxon>Craniata</taxon>
        <taxon>Vertebrata</taxon>
        <taxon>Euteleostomi</taxon>
        <taxon>Amphibia</taxon>
        <taxon>Batrachia</taxon>
        <taxon>Caudata</taxon>
        <taxon>Salamandroidea</taxon>
        <taxon>Salamandridae</taxon>
        <taxon>Pleurodelinae</taxon>
        <taxon>Pleurodeles</taxon>
    </lineage>
</organism>
<dbReference type="EMBL" id="JANPWB010000010">
    <property type="protein sequence ID" value="KAJ1135297.1"/>
    <property type="molecule type" value="Genomic_DNA"/>
</dbReference>
<protein>
    <submittedName>
        <fullName evidence="1">Uncharacterized protein</fullName>
    </submittedName>
</protein>
<evidence type="ECO:0000313" key="2">
    <source>
        <dbReference type="Proteomes" id="UP001066276"/>
    </source>
</evidence>
<proteinExistence type="predicted"/>
<keyword evidence="2" id="KW-1185">Reference proteome</keyword>
<reference evidence="1" key="1">
    <citation type="journal article" date="2022" name="bioRxiv">
        <title>Sequencing and chromosome-scale assembly of the giantPleurodeles waltlgenome.</title>
        <authorList>
            <person name="Brown T."/>
            <person name="Elewa A."/>
            <person name="Iarovenko S."/>
            <person name="Subramanian E."/>
            <person name="Araus A.J."/>
            <person name="Petzold A."/>
            <person name="Susuki M."/>
            <person name="Suzuki K.-i.T."/>
            <person name="Hayashi T."/>
            <person name="Toyoda A."/>
            <person name="Oliveira C."/>
            <person name="Osipova E."/>
            <person name="Leigh N.D."/>
            <person name="Simon A."/>
            <person name="Yun M.H."/>
        </authorList>
    </citation>
    <scope>NUCLEOTIDE SEQUENCE</scope>
    <source>
        <strain evidence="1">20211129_DDA</strain>
        <tissue evidence="1">Liver</tissue>
    </source>
</reference>
<sequence length="210" mass="23999">MSLSEARIVRELTVFIKSQQYINLIMATVRETKRRETAEKLFVNLTAQDVATATQVNKGENAHVNNKRTRPLSQYLADINIDIDLSCPSGFKPKSVFLPPLLNDAINVFEKGVIKGMSKLRYRGFVRWNNLEPGYSEAIRSLQNKKEIVIKKSDKGGNFAVLPLRMCLNEESHQLNDVANYEISSKGVMMEANKKHFVKLEEWKDKEPLE</sequence>
<gene>
    <name evidence="1" type="ORF">NDU88_001737</name>
</gene>